<reference evidence="1 2" key="1">
    <citation type="submission" date="2018-10" db="EMBL/GenBank/DDBJ databases">
        <title>Draft Genome Sequence of Anaerotignum sp. KCTC 15736.</title>
        <authorList>
            <person name="Choi S.H."/>
            <person name="Kim J.S."/>
            <person name="Kang S.W."/>
            <person name="Lee J.S."/>
            <person name="Park S.H."/>
        </authorList>
    </citation>
    <scope>NUCLEOTIDE SEQUENCE [LARGE SCALE GENOMIC DNA]</scope>
    <source>
        <strain evidence="1 2">KCTC 15736</strain>
    </source>
</reference>
<dbReference type="Proteomes" id="UP000287361">
    <property type="component" value="Unassembled WGS sequence"/>
</dbReference>
<dbReference type="EMBL" id="BHVZ01000004">
    <property type="protein sequence ID" value="GCB29887.1"/>
    <property type="molecule type" value="Genomic_DNA"/>
</dbReference>
<sequence>MFIKDPSPMEDGYKSLNIRNIVDSTFAPYKTMNDFVGNIGDCGPVAATNLMIMAKHSFGEDVLLDGTIKNVYDELFKTTGCDPKNGTYPNFLSSGINQYLTSINKKYTGATREFQFVSDVGVNGMSVLLLYVSILTLCTSS</sequence>
<evidence type="ECO:0000313" key="1">
    <source>
        <dbReference type="EMBL" id="GCB29887.1"/>
    </source>
</evidence>
<name>A0A401LE86_9FIRM</name>
<comment type="caution">
    <text evidence="1">The sequence shown here is derived from an EMBL/GenBank/DDBJ whole genome shotgun (WGS) entry which is preliminary data.</text>
</comment>
<accession>A0A401LE86</accession>
<organism evidence="1 2">
    <name type="scientific">Anaerotignum faecicola</name>
    <dbReference type="NCBI Taxonomy" id="2358141"/>
    <lineage>
        <taxon>Bacteria</taxon>
        <taxon>Bacillati</taxon>
        <taxon>Bacillota</taxon>
        <taxon>Clostridia</taxon>
        <taxon>Lachnospirales</taxon>
        <taxon>Anaerotignaceae</taxon>
        <taxon>Anaerotignum</taxon>
    </lineage>
</organism>
<dbReference type="AlphaFoldDB" id="A0A401LE86"/>
<protein>
    <submittedName>
        <fullName evidence="1">Uncharacterized protein</fullName>
    </submittedName>
</protein>
<proteinExistence type="predicted"/>
<keyword evidence="2" id="KW-1185">Reference proteome</keyword>
<evidence type="ECO:0000313" key="2">
    <source>
        <dbReference type="Proteomes" id="UP000287361"/>
    </source>
</evidence>
<gene>
    <name evidence="1" type="ORF">KGMB03357_15480</name>
</gene>